<dbReference type="AlphaFoldDB" id="A0A0A9P0B8"/>
<proteinExistence type="predicted"/>
<name>A0A0A9P0B8_ARUDO</name>
<dbReference type="EMBL" id="GBRH01178328">
    <property type="protein sequence ID" value="JAE19568.1"/>
    <property type="molecule type" value="Transcribed_RNA"/>
</dbReference>
<feature type="compositionally biased region" description="Basic residues" evidence="1">
    <location>
        <begin position="8"/>
        <end position="31"/>
    </location>
</feature>
<feature type="region of interest" description="Disordered" evidence="1">
    <location>
        <begin position="1"/>
        <end position="127"/>
    </location>
</feature>
<feature type="compositionally biased region" description="Low complexity" evidence="1">
    <location>
        <begin position="94"/>
        <end position="105"/>
    </location>
</feature>
<organism evidence="2">
    <name type="scientific">Arundo donax</name>
    <name type="common">Giant reed</name>
    <name type="synonym">Donax arundinaceus</name>
    <dbReference type="NCBI Taxonomy" id="35708"/>
    <lineage>
        <taxon>Eukaryota</taxon>
        <taxon>Viridiplantae</taxon>
        <taxon>Streptophyta</taxon>
        <taxon>Embryophyta</taxon>
        <taxon>Tracheophyta</taxon>
        <taxon>Spermatophyta</taxon>
        <taxon>Magnoliopsida</taxon>
        <taxon>Liliopsida</taxon>
        <taxon>Poales</taxon>
        <taxon>Poaceae</taxon>
        <taxon>PACMAD clade</taxon>
        <taxon>Arundinoideae</taxon>
        <taxon>Arundineae</taxon>
        <taxon>Arundo</taxon>
    </lineage>
</organism>
<reference evidence="2" key="2">
    <citation type="journal article" date="2015" name="Data Brief">
        <title>Shoot transcriptome of the giant reed, Arundo donax.</title>
        <authorList>
            <person name="Barrero R.A."/>
            <person name="Guerrero F.D."/>
            <person name="Moolhuijzen P."/>
            <person name="Goolsby J.A."/>
            <person name="Tidwell J."/>
            <person name="Bellgard S.E."/>
            <person name="Bellgard M.I."/>
        </authorList>
    </citation>
    <scope>NUCLEOTIDE SEQUENCE</scope>
    <source>
        <tissue evidence="2">Shoot tissue taken approximately 20 cm above the soil surface</tissue>
    </source>
</reference>
<accession>A0A0A9P0B8</accession>
<protein>
    <submittedName>
        <fullName evidence="2">Uncharacterized protein</fullName>
    </submittedName>
</protein>
<reference evidence="2" key="1">
    <citation type="submission" date="2014-09" db="EMBL/GenBank/DDBJ databases">
        <authorList>
            <person name="Magalhaes I.L.F."/>
            <person name="Oliveira U."/>
            <person name="Santos F.R."/>
            <person name="Vidigal T.H.D.A."/>
            <person name="Brescovit A.D."/>
            <person name="Santos A.J."/>
        </authorList>
    </citation>
    <scope>NUCLEOTIDE SEQUENCE</scope>
    <source>
        <tissue evidence="2">Shoot tissue taken approximately 20 cm above the soil surface</tissue>
    </source>
</reference>
<evidence type="ECO:0000313" key="2">
    <source>
        <dbReference type="EMBL" id="JAE19568.1"/>
    </source>
</evidence>
<sequence length="174" mass="19463">MPHQDGHHHSRRRRRHRHHHHHHSHKEKKHFSPAPVPVHSPVQQPKYRSPSPSCCPYGYTKKPKNKAPVAPTAEPVASNHHHYAWPGTIPYAVPPSSISPSPSVHHSPDNPKRHRSSPPPALAKPPLHAVPHMHAQHPAETPAMAPAPHSSFASRRHSSQWVLTLLMCMIIGLP</sequence>
<evidence type="ECO:0000256" key="1">
    <source>
        <dbReference type="SAM" id="MobiDB-lite"/>
    </source>
</evidence>